<feature type="compositionally biased region" description="Polar residues" evidence="1">
    <location>
        <begin position="168"/>
        <end position="191"/>
    </location>
</feature>
<evidence type="ECO:0000256" key="2">
    <source>
        <dbReference type="SAM" id="SignalP"/>
    </source>
</evidence>
<name>A0AA40DF53_9PEZI</name>
<dbReference type="EMBL" id="JAUKTV010000032">
    <property type="protein sequence ID" value="KAK0701164.1"/>
    <property type="molecule type" value="Genomic_DNA"/>
</dbReference>
<dbReference type="AlphaFoldDB" id="A0AA40DF53"/>
<accession>A0AA40DF53</accession>
<evidence type="ECO:0000256" key="1">
    <source>
        <dbReference type="SAM" id="MobiDB-lite"/>
    </source>
</evidence>
<keyword evidence="2" id="KW-0732">Signal</keyword>
<evidence type="ECO:0000313" key="3">
    <source>
        <dbReference type="EMBL" id="KAK0701164.1"/>
    </source>
</evidence>
<dbReference type="Proteomes" id="UP001172159">
    <property type="component" value="Unassembled WGS sequence"/>
</dbReference>
<gene>
    <name evidence="3" type="ORF">B0T21DRAFT_455985</name>
</gene>
<reference evidence="3" key="1">
    <citation type="submission" date="2023-06" db="EMBL/GenBank/DDBJ databases">
        <title>Genome-scale phylogeny and comparative genomics of the fungal order Sordariales.</title>
        <authorList>
            <consortium name="Lawrence Berkeley National Laboratory"/>
            <person name="Hensen N."/>
            <person name="Bonometti L."/>
            <person name="Westerberg I."/>
            <person name="Brannstrom I.O."/>
            <person name="Guillou S."/>
            <person name="Cros-Aarteil S."/>
            <person name="Calhoun S."/>
            <person name="Haridas S."/>
            <person name="Kuo A."/>
            <person name="Mondo S."/>
            <person name="Pangilinan J."/>
            <person name="Riley R."/>
            <person name="Labutti K."/>
            <person name="Andreopoulos B."/>
            <person name="Lipzen A."/>
            <person name="Chen C."/>
            <person name="Yanf M."/>
            <person name="Daum C."/>
            <person name="Ng V."/>
            <person name="Clum A."/>
            <person name="Steindorff A."/>
            <person name="Ohm R."/>
            <person name="Martin F."/>
            <person name="Silar P."/>
            <person name="Natvig D."/>
            <person name="Lalanne C."/>
            <person name="Gautier V."/>
            <person name="Ament-Velasquez S.L."/>
            <person name="Kruys A."/>
            <person name="Hutchinson M.I."/>
            <person name="Powell A.J."/>
            <person name="Barry K."/>
            <person name="Miller A.N."/>
            <person name="Grigoriev I.V."/>
            <person name="Debuchy R."/>
            <person name="Gladieux P."/>
            <person name="Thoren M.H."/>
            <person name="Johannesson H."/>
        </authorList>
    </citation>
    <scope>NUCLEOTIDE SEQUENCE</scope>
    <source>
        <strain evidence="3">CBS 540.89</strain>
    </source>
</reference>
<feature type="region of interest" description="Disordered" evidence="1">
    <location>
        <begin position="168"/>
        <end position="205"/>
    </location>
</feature>
<keyword evidence="4" id="KW-1185">Reference proteome</keyword>
<proteinExistence type="predicted"/>
<comment type="caution">
    <text evidence="3">The sequence shown here is derived from an EMBL/GenBank/DDBJ whole genome shotgun (WGS) entry which is preliminary data.</text>
</comment>
<protein>
    <submittedName>
        <fullName evidence="3">Uncharacterized protein</fullName>
    </submittedName>
</protein>
<feature type="chain" id="PRO_5041468143" evidence="2">
    <location>
        <begin position="23"/>
        <end position="334"/>
    </location>
</feature>
<feature type="signal peptide" evidence="2">
    <location>
        <begin position="1"/>
        <end position="22"/>
    </location>
</feature>
<sequence length="334" mass="34832">MRVLSIAAATIVALSSSGSVAAIPVVKDARDAEADPWGPICFVIPGAPKKPCTYWKEKRQETPVIIKPGPAHVSIAPIHTPKPGLAHVPAAPARFGGLGHVSVAPLPVTRVSVIPIDEPTPTTAKLQVIPIEKRAPEPTFVTTFTIPFGTIPLTPGVTVSPPFKTTITLKPPSSETTSTRLSSMTPIKVSQTPRPTTPIPTFTITSKPTRSIPTFTITSPAPPAEPALEIPTAIDLTSTFQPTPSPKPILTSSLDLGPLVPPSSVAPQPTTSLIQIPTEGLTFTSSLNLGPLVPPTTTTVVTPSPTPISIPTEGLKFSSQLTLPLIDPVTARSV</sequence>
<evidence type="ECO:0000313" key="4">
    <source>
        <dbReference type="Proteomes" id="UP001172159"/>
    </source>
</evidence>
<organism evidence="3 4">
    <name type="scientific">Apiosordaria backusii</name>
    <dbReference type="NCBI Taxonomy" id="314023"/>
    <lineage>
        <taxon>Eukaryota</taxon>
        <taxon>Fungi</taxon>
        <taxon>Dikarya</taxon>
        <taxon>Ascomycota</taxon>
        <taxon>Pezizomycotina</taxon>
        <taxon>Sordariomycetes</taxon>
        <taxon>Sordariomycetidae</taxon>
        <taxon>Sordariales</taxon>
        <taxon>Lasiosphaeriaceae</taxon>
        <taxon>Apiosordaria</taxon>
    </lineage>
</organism>